<evidence type="ECO:0000259" key="11">
    <source>
        <dbReference type="PROSITE" id="PS51384"/>
    </source>
</evidence>
<dbReference type="SUPFAM" id="SSF52343">
    <property type="entry name" value="Ferredoxin reductase-like, C-terminal NADP-linked domain"/>
    <property type="match status" value="1"/>
</dbReference>
<dbReference type="InterPro" id="IPR001041">
    <property type="entry name" value="2Fe-2S_ferredoxin-type"/>
</dbReference>
<name>A0A242MJ36_CABSO</name>
<dbReference type="InterPro" id="IPR008333">
    <property type="entry name" value="Cbr1-like_FAD-bd_dom"/>
</dbReference>
<dbReference type="PRINTS" id="PR00406">
    <property type="entry name" value="CYTB5RDTASE"/>
</dbReference>
<dbReference type="PROSITE" id="PS51085">
    <property type="entry name" value="2FE2S_FER_2"/>
    <property type="match status" value="1"/>
</dbReference>
<dbReference type="InterPro" id="IPR036010">
    <property type="entry name" value="2Fe-2S_ferredoxin-like_sf"/>
</dbReference>
<evidence type="ECO:0000259" key="10">
    <source>
        <dbReference type="PROSITE" id="PS51085"/>
    </source>
</evidence>
<keyword evidence="6" id="KW-0560">Oxidoreductase</keyword>
<evidence type="ECO:0000256" key="2">
    <source>
        <dbReference type="ARBA" id="ARBA00022630"/>
    </source>
</evidence>
<comment type="caution">
    <text evidence="12">The sequence shown here is derived from an EMBL/GenBank/DDBJ whole genome shotgun (WGS) entry which is preliminary data.</text>
</comment>
<dbReference type="SUPFAM" id="SSF54292">
    <property type="entry name" value="2Fe-2S ferredoxin-like"/>
    <property type="match status" value="1"/>
</dbReference>
<dbReference type="InterPro" id="IPR017938">
    <property type="entry name" value="Riboflavin_synthase-like_b-brl"/>
</dbReference>
<dbReference type="AlphaFoldDB" id="A0A242MJ36"/>
<dbReference type="GO" id="GO:0016491">
    <property type="term" value="F:oxidoreductase activity"/>
    <property type="evidence" value="ECO:0007669"/>
    <property type="project" value="UniProtKB-KW"/>
</dbReference>
<keyword evidence="2" id="KW-0285">Flavoprotein</keyword>
<dbReference type="SUPFAM" id="SSF63380">
    <property type="entry name" value="Riboflavin synthase domain-like"/>
    <property type="match status" value="1"/>
</dbReference>
<reference evidence="12 13" key="1">
    <citation type="submission" date="2017-03" db="EMBL/GenBank/DDBJ databases">
        <title>Genome analysis of strain PAMC 26577.</title>
        <authorList>
            <person name="Oh H.-M."/>
            <person name="Yang J.-A."/>
        </authorList>
    </citation>
    <scope>NUCLEOTIDE SEQUENCE [LARGE SCALE GENOMIC DNA]</scope>
    <source>
        <strain evidence="12 13">PAMC 26577</strain>
    </source>
</reference>
<evidence type="ECO:0000256" key="9">
    <source>
        <dbReference type="ARBA" id="ARBA00061434"/>
    </source>
</evidence>
<dbReference type="Gene3D" id="2.40.30.10">
    <property type="entry name" value="Translation factors"/>
    <property type="match status" value="1"/>
</dbReference>
<dbReference type="Gene3D" id="3.40.50.80">
    <property type="entry name" value="Nucleotide-binding domain of ferredoxin-NADP reductase (FNR) module"/>
    <property type="match status" value="1"/>
</dbReference>
<keyword evidence="4" id="KW-0479">Metal-binding</keyword>
<dbReference type="GO" id="GO:0046872">
    <property type="term" value="F:metal ion binding"/>
    <property type="evidence" value="ECO:0007669"/>
    <property type="project" value="UniProtKB-KW"/>
</dbReference>
<keyword evidence="3" id="KW-0001">2Fe-2S</keyword>
<dbReference type="InterPro" id="IPR012675">
    <property type="entry name" value="Beta-grasp_dom_sf"/>
</dbReference>
<organism evidence="12 13">
    <name type="scientific">Caballeronia sordidicola</name>
    <name type="common">Burkholderia sordidicola</name>
    <dbReference type="NCBI Taxonomy" id="196367"/>
    <lineage>
        <taxon>Bacteria</taxon>
        <taxon>Pseudomonadati</taxon>
        <taxon>Pseudomonadota</taxon>
        <taxon>Betaproteobacteria</taxon>
        <taxon>Burkholderiales</taxon>
        <taxon>Burkholderiaceae</taxon>
        <taxon>Caballeronia</taxon>
    </lineage>
</organism>
<evidence type="ECO:0000256" key="1">
    <source>
        <dbReference type="ARBA" id="ARBA00001974"/>
    </source>
</evidence>
<dbReference type="InterPro" id="IPR039261">
    <property type="entry name" value="FNR_nucleotide-bd"/>
</dbReference>
<dbReference type="InterPro" id="IPR017927">
    <property type="entry name" value="FAD-bd_FR_type"/>
</dbReference>
<feature type="domain" description="FAD-binding FR-type" evidence="11">
    <location>
        <begin position="13"/>
        <end position="117"/>
    </location>
</feature>
<keyword evidence="5" id="KW-0274">FAD</keyword>
<evidence type="ECO:0000256" key="6">
    <source>
        <dbReference type="ARBA" id="ARBA00023002"/>
    </source>
</evidence>
<accession>A0A242MJ36</accession>
<dbReference type="PANTHER" id="PTHR47354">
    <property type="entry name" value="NADH OXIDOREDUCTASE HCR"/>
    <property type="match status" value="1"/>
</dbReference>
<dbReference type="Pfam" id="PF00970">
    <property type="entry name" value="FAD_binding_6"/>
    <property type="match status" value="1"/>
</dbReference>
<evidence type="ECO:0000256" key="3">
    <source>
        <dbReference type="ARBA" id="ARBA00022714"/>
    </source>
</evidence>
<dbReference type="RefSeq" id="WP_075360379.1">
    <property type="nucleotide sequence ID" value="NZ_MSRG01000088.1"/>
</dbReference>
<evidence type="ECO:0000313" key="13">
    <source>
        <dbReference type="Proteomes" id="UP000195221"/>
    </source>
</evidence>
<keyword evidence="7" id="KW-0408">Iron</keyword>
<evidence type="ECO:0000256" key="8">
    <source>
        <dbReference type="ARBA" id="ARBA00023014"/>
    </source>
</evidence>
<dbReference type="PROSITE" id="PS51384">
    <property type="entry name" value="FAD_FR"/>
    <property type="match status" value="1"/>
</dbReference>
<dbReference type="InterPro" id="IPR050415">
    <property type="entry name" value="MRET"/>
</dbReference>
<dbReference type="Pfam" id="PF00175">
    <property type="entry name" value="NAD_binding_1"/>
    <property type="match status" value="1"/>
</dbReference>
<feature type="domain" description="2Fe-2S ferredoxin-type" evidence="10">
    <location>
        <begin position="270"/>
        <end position="352"/>
    </location>
</feature>
<protein>
    <submittedName>
        <fullName evidence="12">Flavodoxin reductases (Ferredoxin-NADPH reductases) family 1</fullName>
    </submittedName>
</protein>
<keyword evidence="8" id="KW-0411">Iron-sulfur</keyword>
<dbReference type="CDD" id="cd00207">
    <property type="entry name" value="fer2"/>
    <property type="match status" value="1"/>
</dbReference>
<dbReference type="EMBL" id="NBTZ01000102">
    <property type="protein sequence ID" value="OTP71171.1"/>
    <property type="molecule type" value="Genomic_DNA"/>
</dbReference>
<sequence length="352" mass="38064">MQGIASASFVEGPADRTLECVEIRIETRTVKTIVLRDLDASGAMPFMPGQSMMLTLDIAGERLQRTFSIASSPLGSGMLELTIKAPDDGRATRWLHDTLRPGMTLDARYPLGQFRLEFDAQRVKPLALVSAGSGASPLMSMLRTLALRCPHADVAWFHAARGTEDILFARELAALQASMPNLQVSVALSAPAAGWFGLRGRVSRRLISAVVPDFNLREVYCCGPASFMDEVRRIHAADGARHAGFHVEHFAPVDPFPSEAPDAMDNSVTHHIKLGDKTFRTHANETILMAASRQNVVIPCGCASGMCGTCKLRRVSGVIEMRHQGGLSGAEEAQGFVLACSSRAMSDVTLEF</sequence>
<dbReference type="InterPro" id="IPR006058">
    <property type="entry name" value="2Fe2S_fd_BS"/>
</dbReference>
<dbReference type="GO" id="GO:0051537">
    <property type="term" value="F:2 iron, 2 sulfur cluster binding"/>
    <property type="evidence" value="ECO:0007669"/>
    <property type="project" value="UniProtKB-KW"/>
</dbReference>
<evidence type="ECO:0000256" key="7">
    <source>
        <dbReference type="ARBA" id="ARBA00023004"/>
    </source>
</evidence>
<evidence type="ECO:0000256" key="5">
    <source>
        <dbReference type="ARBA" id="ARBA00022827"/>
    </source>
</evidence>
<comment type="cofactor">
    <cofactor evidence="1">
        <name>FAD</name>
        <dbReference type="ChEBI" id="CHEBI:57692"/>
    </cofactor>
</comment>
<comment type="similarity">
    <text evidence="9">In the N-terminal section; belongs to the FAD-binding oxidoreductase type 6 family.</text>
</comment>
<dbReference type="InterPro" id="IPR001433">
    <property type="entry name" value="OxRdtase_FAD/NAD-bd"/>
</dbReference>
<dbReference type="PROSITE" id="PS00197">
    <property type="entry name" value="2FE2S_FER_1"/>
    <property type="match status" value="1"/>
</dbReference>
<evidence type="ECO:0000256" key="4">
    <source>
        <dbReference type="ARBA" id="ARBA00022723"/>
    </source>
</evidence>
<gene>
    <name evidence="12" type="ORF">PAMC26577_24880</name>
</gene>
<dbReference type="PANTHER" id="PTHR47354:SF6">
    <property type="entry name" value="NADH OXIDOREDUCTASE HCR"/>
    <property type="match status" value="1"/>
</dbReference>
<dbReference type="Gene3D" id="3.10.20.30">
    <property type="match status" value="1"/>
</dbReference>
<evidence type="ECO:0000313" key="12">
    <source>
        <dbReference type="EMBL" id="OTP71171.1"/>
    </source>
</evidence>
<dbReference type="Proteomes" id="UP000195221">
    <property type="component" value="Unassembled WGS sequence"/>
</dbReference>
<dbReference type="Pfam" id="PF00111">
    <property type="entry name" value="Fer2"/>
    <property type="match status" value="1"/>
</dbReference>
<proteinExistence type="inferred from homology"/>